<evidence type="ECO:0000256" key="5">
    <source>
        <dbReference type="ARBA" id="ARBA00023224"/>
    </source>
</evidence>
<dbReference type="PANTHER" id="PTHR32089:SF119">
    <property type="entry name" value="METHYL-ACCEPTING CHEMOTAXIS PROTEIN CTPL"/>
    <property type="match status" value="1"/>
</dbReference>
<dbReference type="AlphaFoldDB" id="A0A1Y0I4E5"/>
<evidence type="ECO:0000259" key="9">
    <source>
        <dbReference type="PROSITE" id="PS50111"/>
    </source>
</evidence>
<dbReference type="GO" id="GO:0004888">
    <property type="term" value="F:transmembrane signaling receptor activity"/>
    <property type="evidence" value="ECO:0007669"/>
    <property type="project" value="InterPro"/>
</dbReference>
<dbReference type="InterPro" id="IPR003660">
    <property type="entry name" value="HAMP_dom"/>
</dbReference>
<dbReference type="GO" id="GO:0007165">
    <property type="term" value="P:signal transduction"/>
    <property type="evidence" value="ECO:0007669"/>
    <property type="project" value="UniProtKB-KW"/>
</dbReference>
<dbReference type="InterPro" id="IPR004090">
    <property type="entry name" value="Chemotax_Me-accpt_rcpt"/>
</dbReference>
<keyword evidence="3 8" id="KW-1133">Transmembrane helix</keyword>
<feature type="transmembrane region" description="Helical" evidence="8">
    <location>
        <begin position="184"/>
        <end position="206"/>
    </location>
</feature>
<dbReference type="CDD" id="cd06225">
    <property type="entry name" value="HAMP"/>
    <property type="match status" value="1"/>
</dbReference>
<dbReference type="KEGG" id="ome:OLMES_1278"/>
<comment type="similarity">
    <text evidence="6">Belongs to the methyl-accepting chemotaxis (MCP) protein family.</text>
</comment>
<keyword evidence="12" id="KW-1185">Reference proteome</keyword>
<feature type="transmembrane region" description="Helical" evidence="8">
    <location>
        <begin position="12"/>
        <end position="35"/>
    </location>
</feature>
<dbReference type="Pfam" id="PF00015">
    <property type="entry name" value="MCPsignal"/>
    <property type="match status" value="1"/>
</dbReference>
<evidence type="ECO:0000256" key="1">
    <source>
        <dbReference type="ARBA" id="ARBA00004141"/>
    </source>
</evidence>
<dbReference type="SMART" id="SM00304">
    <property type="entry name" value="HAMP"/>
    <property type="match status" value="1"/>
</dbReference>
<dbReference type="Proteomes" id="UP000196027">
    <property type="component" value="Chromosome"/>
</dbReference>
<protein>
    <submittedName>
        <fullName evidence="11">Methyl-accepting chemotaxis protein</fullName>
    </submittedName>
</protein>
<accession>A0A1Y0I4E5</accession>
<sequence length="539" mass="58247">MHFFRKLSIRQKILLIPLFGTLGFLSYFLVSISYINNTVTLLDNARNVEFPLLMMARNNLAKLEKIKDTLSTAVSASEAEMLESTKQLADDIRVNFVKAKQVSTENKATIETLSAAFDKYYSLAFTLSKEMVDGTIDYSTVGQRSATLSSSLSTLESQLKDFDKERLATFTGAFDNANHAASDITTIGMTLGSVMIFILFVVAIPISSTIKKNLQGVIDTLKNIAQDNGDLTIRLKSNAQDEVGDLVHWFNSFVDKLQSIVKEIVQTAEPLANASQSVNSLSRDLQSAMAAQSQNTQQAKLSVDEMSLSVQNIAENASDAADAARQANLEAEKGHGIVNQTVTGIQSLAQQIQSAATEVSQLEKDVMRVNVVLDVIKGIAEQTNLLALNAAIEAARAGEQGRGFAVVADEVRGLASRTQESTEEINSMLQQLQNAAKASVLAMESSTEHVNQSVSLAGTAGTSLQAISATVNTIDSMNDQIAAATEEQQTVSALMVQHVEETQQQTEQAGHYSQDLLTLSNELNGMAMSLSTVAQKFKV</sequence>
<evidence type="ECO:0000256" key="7">
    <source>
        <dbReference type="PROSITE-ProRule" id="PRU00284"/>
    </source>
</evidence>
<dbReference type="RefSeq" id="WP_087460476.1">
    <property type="nucleotide sequence ID" value="NZ_CP021425.1"/>
</dbReference>
<dbReference type="PROSITE" id="PS50111">
    <property type="entry name" value="CHEMOTAXIS_TRANSDUC_2"/>
    <property type="match status" value="1"/>
</dbReference>
<keyword evidence="4 8" id="KW-0472">Membrane</keyword>
<dbReference type="GO" id="GO:0016020">
    <property type="term" value="C:membrane"/>
    <property type="evidence" value="ECO:0007669"/>
    <property type="project" value="UniProtKB-SubCell"/>
</dbReference>
<proteinExistence type="inferred from homology"/>
<dbReference type="PROSITE" id="PS50885">
    <property type="entry name" value="HAMP"/>
    <property type="match status" value="1"/>
</dbReference>
<evidence type="ECO:0000256" key="6">
    <source>
        <dbReference type="ARBA" id="ARBA00029447"/>
    </source>
</evidence>
<feature type="domain" description="Methyl-accepting transducer" evidence="9">
    <location>
        <begin position="267"/>
        <end position="503"/>
    </location>
</feature>
<feature type="domain" description="HAMP" evidence="10">
    <location>
        <begin position="208"/>
        <end position="262"/>
    </location>
</feature>
<keyword evidence="5 7" id="KW-0807">Transducer</keyword>
<evidence type="ECO:0000256" key="8">
    <source>
        <dbReference type="SAM" id="Phobius"/>
    </source>
</evidence>
<dbReference type="CDD" id="cd11386">
    <property type="entry name" value="MCP_signal"/>
    <property type="match status" value="1"/>
</dbReference>
<evidence type="ECO:0000259" key="10">
    <source>
        <dbReference type="PROSITE" id="PS50885"/>
    </source>
</evidence>
<name>A0A1Y0I4E5_9GAMM</name>
<evidence type="ECO:0000313" key="12">
    <source>
        <dbReference type="Proteomes" id="UP000196027"/>
    </source>
</evidence>
<dbReference type="InterPro" id="IPR004089">
    <property type="entry name" value="MCPsignal_dom"/>
</dbReference>
<organism evidence="11 12">
    <name type="scientific">Oleiphilus messinensis</name>
    <dbReference type="NCBI Taxonomy" id="141451"/>
    <lineage>
        <taxon>Bacteria</taxon>
        <taxon>Pseudomonadati</taxon>
        <taxon>Pseudomonadota</taxon>
        <taxon>Gammaproteobacteria</taxon>
        <taxon>Oceanospirillales</taxon>
        <taxon>Oleiphilaceae</taxon>
        <taxon>Oleiphilus</taxon>
    </lineage>
</organism>
<evidence type="ECO:0000313" key="11">
    <source>
        <dbReference type="EMBL" id="ARU55357.1"/>
    </source>
</evidence>
<dbReference type="GO" id="GO:0006935">
    <property type="term" value="P:chemotaxis"/>
    <property type="evidence" value="ECO:0007669"/>
    <property type="project" value="InterPro"/>
</dbReference>
<dbReference type="SMART" id="SM00283">
    <property type="entry name" value="MA"/>
    <property type="match status" value="1"/>
</dbReference>
<dbReference type="PANTHER" id="PTHR32089">
    <property type="entry name" value="METHYL-ACCEPTING CHEMOTAXIS PROTEIN MCPB"/>
    <property type="match status" value="1"/>
</dbReference>
<dbReference type="SUPFAM" id="SSF58104">
    <property type="entry name" value="Methyl-accepting chemotaxis protein (MCP) signaling domain"/>
    <property type="match status" value="1"/>
</dbReference>
<dbReference type="EMBL" id="CP021425">
    <property type="protein sequence ID" value="ARU55357.1"/>
    <property type="molecule type" value="Genomic_DNA"/>
</dbReference>
<dbReference type="FunFam" id="1.10.287.950:FF:000001">
    <property type="entry name" value="Methyl-accepting chemotaxis sensory transducer"/>
    <property type="match status" value="1"/>
</dbReference>
<evidence type="ECO:0000256" key="3">
    <source>
        <dbReference type="ARBA" id="ARBA00022989"/>
    </source>
</evidence>
<keyword evidence="2 8" id="KW-0812">Transmembrane</keyword>
<evidence type="ECO:0000256" key="4">
    <source>
        <dbReference type="ARBA" id="ARBA00023136"/>
    </source>
</evidence>
<reference evidence="11 12" key="1">
    <citation type="submission" date="2017-05" db="EMBL/GenBank/DDBJ databases">
        <title>Genomic insights into alkan degradation activity of Oleiphilus messinensis.</title>
        <authorList>
            <person name="Kozyavkin S.A."/>
            <person name="Slesarev A.I."/>
            <person name="Golyshin P.N."/>
            <person name="Korzhenkov A."/>
            <person name="Golyshina O.N."/>
            <person name="Toshchakov S.V."/>
        </authorList>
    </citation>
    <scope>NUCLEOTIDE SEQUENCE [LARGE SCALE GENOMIC DNA]</scope>
    <source>
        <strain evidence="11 12">ME102</strain>
    </source>
</reference>
<evidence type="ECO:0000256" key="2">
    <source>
        <dbReference type="ARBA" id="ARBA00022692"/>
    </source>
</evidence>
<dbReference type="Gene3D" id="1.10.287.950">
    <property type="entry name" value="Methyl-accepting chemotaxis protein"/>
    <property type="match status" value="1"/>
</dbReference>
<dbReference type="PRINTS" id="PR00260">
    <property type="entry name" value="CHEMTRNSDUCR"/>
</dbReference>
<gene>
    <name evidence="11" type="ORF">OLMES_1278</name>
</gene>
<dbReference type="OrthoDB" id="6376221at2"/>
<comment type="subcellular location">
    <subcellularLocation>
        <location evidence="1">Membrane</location>
        <topology evidence="1">Multi-pass membrane protein</topology>
    </subcellularLocation>
</comment>